<dbReference type="Pfam" id="PF13505">
    <property type="entry name" value="OMP_b-brl"/>
    <property type="match status" value="1"/>
</dbReference>
<protein>
    <submittedName>
        <fullName evidence="3">Outer membrane beta-barrel protein</fullName>
    </submittedName>
</protein>
<dbReference type="SUPFAM" id="SSF56925">
    <property type="entry name" value="OMPA-like"/>
    <property type="match status" value="1"/>
</dbReference>
<dbReference type="EMBL" id="CP147920">
    <property type="protein sequence ID" value="XAU15950.1"/>
    <property type="molecule type" value="Genomic_DNA"/>
</dbReference>
<dbReference type="InterPro" id="IPR027385">
    <property type="entry name" value="Beta-barrel_OMP"/>
</dbReference>
<gene>
    <name evidence="3" type="ORF">WCY31_04405</name>
</gene>
<proteinExistence type="predicted"/>
<evidence type="ECO:0000256" key="1">
    <source>
        <dbReference type="ARBA" id="ARBA00022729"/>
    </source>
</evidence>
<organism evidence="3 4">
    <name type="scientific">Sulfurimonas diazotrophicus</name>
    <dbReference type="NCBI Taxonomy" id="3131939"/>
    <lineage>
        <taxon>Bacteria</taxon>
        <taxon>Pseudomonadati</taxon>
        <taxon>Campylobacterota</taxon>
        <taxon>Epsilonproteobacteria</taxon>
        <taxon>Campylobacterales</taxon>
        <taxon>Sulfurimonadaceae</taxon>
        <taxon>Sulfurimonas</taxon>
    </lineage>
</organism>
<accession>A0ABZ3HBP6</accession>
<reference evidence="3 4" key="1">
    <citation type="submission" date="2024-03" db="EMBL/GenBank/DDBJ databases">
        <title>Sulfurimonas sp. HSL3-1.</title>
        <authorList>
            <person name="Wang S."/>
        </authorList>
    </citation>
    <scope>NUCLEOTIDE SEQUENCE [LARGE SCALE GENOMIC DNA]</scope>
    <source>
        <strain evidence="3 4">HSL3-1</strain>
    </source>
</reference>
<evidence type="ECO:0000259" key="2">
    <source>
        <dbReference type="Pfam" id="PF13505"/>
    </source>
</evidence>
<dbReference type="RefSeq" id="WP_345971055.1">
    <property type="nucleotide sequence ID" value="NZ_CP147920.1"/>
</dbReference>
<dbReference type="Gene3D" id="2.40.160.20">
    <property type="match status" value="1"/>
</dbReference>
<keyword evidence="4" id="KW-1185">Reference proteome</keyword>
<dbReference type="InterPro" id="IPR011250">
    <property type="entry name" value="OMP/PagP_B-barrel"/>
</dbReference>
<dbReference type="Proteomes" id="UP001447842">
    <property type="component" value="Chromosome"/>
</dbReference>
<name>A0ABZ3HBP6_9BACT</name>
<evidence type="ECO:0000313" key="4">
    <source>
        <dbReference type="Proteomes" id="UP001447842"/>
    </source>
</evidence>
<feature type="domain" description="Outer membrane protein beta-barrel" evidence="2">
    <location>
        <begin position="7"/>
        <end position="182"/>
    </location>
</feature>
<keyword evidence="1" id="KW-0732">Signal</keyword>
<sequence>MRGAAILLAATLLCAADRSGPYLEAGAGLGSYNDDGRRATISTETVPQYRFGAGAFINRHLSVSLQYAQFGDFEGKTGAGETSREAFKVLSADVTGHYPIFNETVDIFARFGAGELYWDQSRPERKSSSAGTLVYGIGVGIRALSWLTVNAGYDFYQFGMDENGTSYEMNLGSAYIGLQVQF</sequence>
<evidence type="ECO:0000313" key="3">
    <source>
        <dbReference type="EMBL" id="XAU15950.1"/>
    </source>
</evidence>